<evidence type="ECO:0000313" key="1">
    <source>
        <dbReference type="EMBL" id="RKP36405.1"/>
    </source>
</evidence>
<reference evidence="2" key="1">
    <citation type="journal article" date="2018" name="Nat. Microbiol.">
        <title>Leveraging single-cell genomics to expand the fungal tree of life.</title>
        <authorList>
            <person name="Ahrendt S.R."/>
            <person name="Quandt C.A."/>
            <person name="Ciobanu D."/>
            <person name="Clum A."/>
            <person name="Salamov A."/>
            <person name="Andreopoulos B."/>
            <person name="Cheng J.F."/>
            <person name="Woyke T."/>
            <person name="Pelin A."/>
            <person name="Henrissat B."/>
            <person name="Reynolds N.K."/>
            <person name="Benny G.L."/>
            <person name="Smith M.E."/>
            <person name="James T.Y."/>
            <person name="Grigoriev I.V."/>
        </authorList>
    </citation>
    <scope>NUCLEOTIDE SEQUENCE [LARGE SCALE GENOMIC DNA]</scope>
    <source>
        <strain evidence="2">RSA 468</strain>
    </source>
</reference>
<organism evidence="1 2">
    <name type="scientific">Dimargaris cristalligena</name>
    <dbReference type="NCBI Taxonomy" id="215637"/>
    <lineage>
        <taxon>Eukaryota</taxon>
        <taxon>Fungi</taxon>
        <taxon>Fungi incertae sedis</taxon>
        <taxon>Zoopagomycota</taxon>
        <taxon>Kickxellomycotina</taxon>
        <taxon>Dimargaritomycetes</taxon>
        <taxon>Dimargaritales</taxon>
        <taxon>Dimargaritaceae</taxon>
        <taxon>Dimargaris</taxon>
    </lineage>
</organism>
<dbReference type="PANTHER" id="PTHR36182">
    <property type="entry name" value="PROTEIN, PUTATIVE (AFU_ORTHOLOGUE AFUA_6G10930)-RELATED"/>
    <property type="match status" value="1"/>
</dbReference>
<evidence type="ECO:0008006" key="3">
    <source>
        <dbReference type="Google" id="ProtNLM"/>
    </source>
</evidence>
<accession>A0A4P9ZSM0</accession>
<keyword evidence="2" id="KW-1185">Reference proteome</keyword>
<feature type="non-terminal residue" evidence="1">
    <location>
        <position position="181"/>
    </location>
</feature>
<gene>
    <name evidence="1" type="ORF">BJ085DRAFT_2703</name>
</gene>
<evidence type="ECO:0000313" key="2">
    <source>
        <dbReference type="Proteomes" id="UP000268162"/>
    </source>
</evidence>
<protein>
    <recommendedName>
        <fullName evidence="3">Chitin-binding type-4 domain-containing protein</fullName>
    </recommendedName>
</protein>
<proteinExistence type="predicted"/>
<dbReference type="Proteomes" id="UP000268162">
    <property type="component" value="Unassembled WGS sequence"/>
</dbReference>
<feature type="non-terminal residue" evidence="1">
    <location>
        <position position="1"/>
    </location>
</feature>
<sequence length="181" mass="19077">SAHMMPETPCPRGSPLESCNYPEKDYSLKSPISTDGVPNAPLCHHTTPYSSPVATYKAGESIPVKFAEGGATHGGGHCEFSLSYDGGETFVAIQTILKTCFTEGLTFSVPIPEDAPSSDKVVFAWSWVNAVGNREFYMTCSDIAIEGKDGGSISGPPMLHPNYGDGPTIGEFGYGGDDGSD</sequence>
<dbReference type="AlphaFoldDB" id="A0A4P9ZSM0"/>
<dbReference type="EMBL" id="ML002659">
    <property type="protein sequence ID" value="RKP36405.1"/>
    <property type="molecule type" value="Genomic_DNA"/>
</dbReference>
<dbReference type="PANTHER" id="PTHR36182:SF1">
    <property type="entry name" value="PROTEIN, PUTATIVE (AFU_ORTHOLOGUE AFUA_6G10930)-RELATED"/>
    <property type="match status" value="1"/>
</dbReference>
<dbReference type="Gene3D" id="2.70.50.70">
    <property type="match status" value="1"/>
</dbReference>
<name>A0A4P9ZSM0_9FUNG</name>
<dbReference type="STRING" id="215637.A0A4P9ZSM0"/>